<dbReference type="PANTHER" id="PTHR33164:SF43">
    <property type="entry name" value="HTH-TYPE TRANSCRIPTIONAL REPRESSOR YETL"/>
    <property type="match status" value="1"/>
</dbReference>
<sequence>MHSAASRVEAALGLLLRRTTRANLYDNLVEDVEGVDETTYPVLSGIARLEPVSSTRLADEIGIDRTATTRYAARLERAGLVRREPDAGDARSTLLLLTPEGRSAIDSARRKVVDRLDGIVAEWTPLEAELFATVLEHLVGKLRTES</sequence>
<reference evidence="2 3" key="1">
    <citation type="submission" date="2018-03" db="EMBL/GenBank/DDBJ databases">
        <title>Genomic Encyclopedia of Archaeal and Bacterial Type Strains, Phase II (KMG-II): from individual species to whole genera.</title>
        <authorList>
            <person name="Goeker M."/>
        </authorList>
    </citation>
    <scope>NUCLEOTIDE SEQUENCE [LARGE SCALE GENOMIC DNA]</scope>
    <source>
        <strain evidence="2 3">DSM 44720</strain>
    </source>
</reference>
<dbReference type="GO" id="GO:0003700">
    <property type="term" value="F:DNA-binding transcription factor activity"/>
    <property type="evidence" value="ECO:0007669"/>
    <property type="project" value="InterPro"/>
</dbReference>
<dbReference type="PRINTS" id="PR00598">
    <property type="entry name" value="HTHMARR"/>
</dbReference>
<dbReference type="InterPro" id="IPR039422">
    <property type="entry name" value="MarR/SlyA-like"/>
</dbReference>
<organism evidence="2 3">
    <name type="scientific">Umezawaea tangerina</name>
    <dbReference type="NCBI Taxonomy" id="84725"/>
    <lineage>
        <taxon>Bacteria</taxon>
        <taxon>Bacillati</taxon>
        <taxon>Actinomycetota</taxon>
        <taxon>Actinomycetes</taxon>
        <taxon>Pseudonocardiales</taxon>
        <taxon>Pseudonocardiaceae</taxon>
        <taxon>Umezawaea</taxon>
    </lineage>
</organism>
<proteinExistence type="predicted"/>
<dbReference type="SMART" id="SM00347">
    <property type="entry name" value="HTH_MARR"/>
    <property type="match status" value="1"/>
</dbReference>
<accession>A0A2T0T403</accession>
<gene>
    <name evidence="2" type="ORF">CLV43_10694</name>
</gene>
<feature type="domain" description="HTH marR-type" evidence="1">
    <location>
        <begin position="9"/>
        <end position="140"/>
    </location>
</feature>
<dbReference type="RefSeq" id="WP_106188929.1">
    <property type="nucleotide sequence ID" value="NZ_PVTF01000006.1"/>
</dbReference>
<keyword evidence="2" id="KW-0238">DNA-binding</keyword>
<dbReference type="Pfam" id="PF12802">
    <property type="entry name" value="MarR_2"/>
    <property type="match status" value="1"/>
</dbReference>
<dbReference type="SUPFAM" id="SSF46785">
    <property type="entry name" value="Winged helix' DNA-binding domain"/>
    <property type="match status" value="1"/>
</dbReference>
<protein>
    <submittedName>
        <fullName evidence="2">DNA-binding MarR family transcriptional regulator</fullName>
    </submittedName>
</protein>
<evidence type="ECO:0000259" key="1">
    <source>
        <dbReference type="PROSITE" id="PS50995"/>
    </source>
</evidence>
<dbReference type="GO" id="GO:0006950">
    <property type="term" value="P:response to stress"/>
    <property type="evidence" value="ECO:0007669"/>
    <property type="project" value="TreeGrafter"/>
</dbReference>
<dbReference type="PANTHER" id="PTHR33164">
    <property type="entry name" value="TRANSCRIPTIONAL REGULATOR, MARR FAMILY"/>
    <property type="match status" value="1"/>
</dbReference>
<dbReference type="InterPro" id="IPR000835">
    <property type="entry name" value="HTH_MarR-typ"/>
</dbReference>
<evidence type="ECO:0000313" key="3">
    <source>
        <dbReference type="Proteomes" id="UP000239494"/>
    </source>
</evidence>
<dbReference type="AlphaFoldDB" id="A0A2T0T403"/>
<dbReference type="OrthoDB" id="7774677at2"/>
<name>A0A2T0T403_9PSEU</name>
<dbReference type="Gene3D" id="1.10.10.10">
    <property type="entry name" value="Winged helix-like DNA-binding domain superfamily/Winged helix DNA-binding domain"/>
    <property type="match status" value="1"/>
</dbReference>
<evidence type="ECO:0000313" key="2">
    <source>
        <dbReference type="EMBL" id="PRY40359.1"/>
    </source>
</evidence>
<dbReference type="GO" id="GO:0003677">
    <property type="term" value="F:DNA binding"/>
    <property type="evidence" value="ECO:0007669"/>
    <property type="project" value="UniProtKB-KW"/>
</dbReference>
<dbReference type="PROSITE" id="PS50995">
    <property type="entry name" value="HTH_MARR_2"/>
    <property type="match status" value="1"/>
</dbReference>
<keyword evidence="3" id="KW-1185">Reference proteome</keyword>
<dbReference type="EMBL" id="PVTF01000006">
    <property type="protein sequence ID" value="PRY40359.1"/>
    <property type="molecule type" value="Genomic_DNA"/>
</dbReference>
<dbReference type="InterPro" id="IPR036388">
    <property type="entry name" value="WH-like_DNA-bd_sf"/>
</dbReference>
<comment type="caution">
    <text evidence="2">The sequence shown here is derived from an EMBL/GenBank/DDBJ whole genome shotgun (WGS) entry which is preliminary data.</text>
</comment>
<dbReference type="InterPro" id="IPR036390">
    <property type="entry name" value="WH_DNA-bd_sf"/>
</dbReference>
<dbReference type="Proteomes" id="UP000239494">
    <property type="component" value="Unassembled WGS sequence"/>
</dbReference>